<evidence type="ECO:0000313" key="3">
    <source>
        <dbReference type="EMBL" id="POG53724.1"/>
    </source>
</evidence>
<accession>A0A2P4NKQ6</accession>
<evidence type="ECO:0000256" key="2">
    <source>
        <dbReference type="SAM" id="Phobius"/>
    </source>
</evidence>
<evidence type="ECO:0000256" key="1">
    <source>
        <dbReference type="SAM" id="MobiDB-lite"/>
    </source>
</evidence>
<protein>
    <submittedName>
        <fullName evidence="3">Uncharacterized protein</fullName>
    </submittedName>
</protein>
<reference evidence="3" key="1">
    <citation type="submission" date="2017-08" db="EMBL/GenBank/DDBJ databases">
        <title>Haloferax marisrubri sp. nov., isolated from the Discovery deep brine-seawater interface in the Red Sea.</title>
        <authorList>
            <person name="Zhang G."/>
            <person name="Stingl U."/>
        </authorList>
    </citation>
    <scope>NUCLEOTIDE SEQUENCE [LARGE SCALE GENOMIC DNA]</scope>
    <source>
        <strain evidence="3">SB3</strain>
    </source>
</reference>
<feature type="compositionally biased region" description="Basic and acidic residues" evidence="1">
    <location>
        <begin position="100"/>
        <end position="112"/>
    </location>
</feature>
<feature type="compositionally biased region" description="Acidic residues" evidence="1">
    <location>
        <begin position="125"/>
        <end position="135"/>
    </location>
</feature>
<gene>
    <name evidence="3" type="ORF">AUR65_018260</name>
</gene>
<feature type="compositionally biased region" description="Basic and acidic residues" evidence="1">
    <location>
        <begin position="433"/>
        <end position="450"/>
    </location>
</feature>
<dbReference type="OrthoDB" id="293648at2157"/>
<sequence length="894" mass="93162">MTDDIQLVELSAVIDPTDDDHERADEPSDSDPDRRRWLRWVAVGVTAAALLGLSALAVVDPAAGDAVAFPSLGLLGATPTLRPRLRAFRRAVRRLVPFRTNRDEPPDRRKASDSSLDGPGVAGEGDPDDSEEADPTPDAPDRADGDDASDASDPPSISVSRLSDERDVSVIVDHLMRASDSRPLPDAFGVVSPIKRPLASTLEGIPRELGVHCRDVSPVLVGTANNETTVERLGRTYELLLVVTPDHEAVLSDVLRYLPALIRTDGVSGIGSVRTVTLPASDRPGTERESQGTLKALRGHKGEPRHPMARTEPDFIAASAPSEWTGPVRSVLSDYAPVIEVVEWDRAAIHVAGFVFASAVDLPDHVTASSDDSTERIPRGASSSDDADGRPTATGSSTPTGSSAPAEESTTTSPPESDDASPTGSTPESTGEEPPKSTDSDDGAAPRDETTQQTTTDGGRASGGTYPSGSSQVSPQTRGDEPEGGAPRTDAESDDSTIGPTPEQDGTDRSSQGPDSAPETDGASPGAGGPEAGSDADDADADDAEGPGGADSADGTDGTPETGGDTPPSERAPSDDADTSAGTPTKPPSESTQPPSESDDSAPGSDSAKVTPESRSTAPERGTNPPSPGGAPSGRVPSDDEASQTAPKSETALPAEFPVPAGTTPGDEADSSPSGDGSKSPSSEPSATRPGESSASPAATPETPADDVDAGAGIVPFGDAPASSDPSVVDVTEHVLNELTFQATATPGREVYSTVYADEQGLIRHHHAIDHPDFLRSRTDSISFTPEFFSHLRRLASLHKDIDHRLAGGAHSHPVSGQPLQSGADKRFVRKVWRNTRNTSFIVGVTEGEGPDEWTIADDGREVRRQSNDHLVRIRAFSGRNEPKRIRLHQNMGQ</sequence>
<proteinExistence type="predicted"/>
<dbReference type="RefSeq" id="WP_058568540.1">
    <property type="nucleotide sequence ID" value="NZ_LOPW02000022.1"/>
</dbReference>
<feature type="compositionally biased region" description="Low complexity" evidence="1">
    <location>
        <begin position="391"/>
        <end position="423"/>
    </location>
</feature>
<keyword evidence="2" id="KW-1133">Transmembrane helix</keyword>
<dbReference type="AlphaFoldDB" id="A0A2P4NKQ6"/>
<keyword evidence="2" id="KW-0472">Membrane</keyword>
<keyword evidence="2" id="KW-0812">Transmembrane</keyword>
<dbReference type="EMBL" id="LOPW02000022">
    <property type="protein sequence ID" value="POG53724.1"/>
    <property type="molecule type" value="Genomic_DNA"/>
</dbReference>
<feature type="compositionally biased region" description="Acidic residues" evidence="1">
    <location>
        <begin position="534"/>
        <end position="545"/>
    </location>
</feature>
<feature type="compositionally biased region" description="Low complexity" evidence="1">
    <location>
        <begin position="550"/>
        <end position="567"/>
    </location>
</feature>
<comment type="caution">
    <text evidence="3">The sequence shown here is derived from an EMBL/GenBank/DDBJ whole genome shotgun (WGS) entry which is preliminary data.</text>
</comment>
<keyword evidence="4" id="KW-1185">Reference proteome</keyword>
<organism evidence="3 4">
    <name type="scientific">Haloferax marisrubri</name>
    <dbReference type="NCBI Taxonomy" id="1544719"/>
    <lineage>
        <taxon>Archaea</taxon>
        <taxon>Methanobacteriati</taxon>
        <taxon>Methanobacteriota</taxon>
        <taxon>Stenosarchaea group</taxon>
        <taxon>Halobacteria</taxon>
        <taxon>Halobacteriales</taxon>
        <taxon>Haloferacaceae</taxon>
        <taxon>Haloferax</taxon>
    </lineage>
</organism>
<dbReference type="InterPro" id="IPR006311">
    <property type="entry name" value="TAT_signal"/>
</dbReference>
<feature type="transmembrane region" description="Helical" evidence="2">
    <location>
        <begin position="37"/>
        <end position="59"/>
    </location>
</feature>
<feature type="compositionally biased region" description="Basic and acidic residues" evidence="1">
    <location>
        <begin position="300"/>
        <end position="309"/>
    </location>
</feature>
<feature type="region of interest" description="Disordered" evidence="1">
    <location>
        <begin position="367"/>
        <end position="727"/>
    </location>
</feature>
<feature type="region of interest" description="Disordered" evidence="1">
    <location>
        <begin position="279"/>
        <end position="309"/>
    </location>
</feature>
<dbReference type="Proteomes" id="UP000053621">
    <property type="component" value="Unassembled WGS sequence"/>
</dbReference>
<name>A0A2P4NKQ6_9EURY</name>
<feature type="compositionally biased region" description="Polar residues" evidence="1">
    <location>
        <begin position="465"/>
        <end position="477"/>
    </location>
</feature>
<dbReference type="PROSITE" id="PS51318">
    <property type="entry name" value="TAT"/>
    <property type="match status" value="1"/>
</dbReference>
<evidence type="ECO:0000313" key="4">
    <source>
        <dbReference type="Proteomes" id="UP000053621"/>
    </source>
</evidence>
<feature type="compositionally biased region" description="Low complexity" evidence="1">
    <location>
        <begin position="671"/>
        <end position="703"/>
    </location>
</feature>
<feature type="region of interest" description="Disordered" evidence="1">
    <location>
        <begin position="99"/>
        <end position="163"/>
    </location>
</feature>